<dbReference type="RefSeq" id="WP_311495592.1">
    <property type="nucleotide sequence ID" value="NZ_JAVRHO010000017.1"/>
</dbReference>
<dbReference type="Gene3D" id="2.160.20.10">
    <property type="entry name" value="Single-stranded right-handed beta-helix, Pectin lyase-like"/>
    <property type="match status" value="1"/>
</dbReference>
<proteinExistence type="predicted"/>
<gene>
    <name evidence="2" type="ORF">RM545_12360</name>
</gene>
<evidence type="ECO:0000313" key="2">
    <source>
        <dbReference type="EMBL" id="MDT0647484.1"/>
    </source>
</evidence>
<dbReference type="InterPro" id="IPR012334">
    <property type="entry name" value="Pectin_lyas_fold"/>
</dbReference>
<dbReference type="Proteomes" id="UP001245285">
    <property type="component" value="Unassembled WGS sequence"/>
</dbReference>
<protein>
    <recommendedName>
        <fullName evidence="1">Right handed beta helix domain-containing protein</fullName>
    </recommendedName>
</protein>
<organism evidence="2 3">
    <name type="scientific">Autumnicola lenta</name>
    <dbReference type="NCBI Taxonomy" id="3075593"/>
    <lineage>
        <taxon>Bacteria</taxon>
        <taxon>Pseudomonadati</taxon>
        <taxon>Bacteroidota</taxon>
        <taxon>Flavobacteriia</taxon>
        <taxon>Flavobacteriales</taxon>
        <taxon>Flavobacteriaceae</taxon>
        <taxon>Autumnicola</taxon>
    </lineage>
</organism>
<sequence>MVLLTFLTLSCSKDEPEIFSKELTEKINPGTTSIYKGIFATYNSKARGIFDLKIPAGVKNLSSLKENAVGKITTHTGEIYEAQLVSLTEENKSHDFKLEFDSQDFSFTFNLDDNEEPVISNVVFKDQSGSIVASESTEHNSVTPITGTYQCTNCEEKDSINGIPLNNDERIFNMMLTTADGTSKVTIQAVLGILLDTQVVIEQTCSTSNDYTICEYTNGIYTNSSVEWNGIHRFKNESSGDPCSTISGDIAFKSIDQGIIEGFFSSDSDCPSTTYYVSAEGDDSRNGLSSNSAWKNISMINDIDLQPGDQVLFEGGQVHNGNLYLDSNDANNPANPVLIGSYGTGRATINAGDEFGIYAYNTAGIKVNNLVVAGSGAETNTKDGITFYNDLPGDVTLDFVEVTDCEIYGFRKSGITIGAYNGNSGFSNVLIENNKVHDCLDKGITSYGYFSSTKTGYAHSNIIVRNCEVYNITGYSKNSHSGNGIVLSDVQNSVIEQCTVYNCGSGNTNCGGPVGIWYWDADQVTIQYCEAYNISSGTGCDGGGFDLDGGVTNGIMQYNYSHDNDGAGYLIGQFTGARPMKNITVRYNISQNDAATNGGSVYLFNGNEVMQDIYVYNNTLYLSEKSSNTAAANIKYSSWYPVKDNINFYNNILYADNGADLVSIPSNYDGKFAGNLYYSSGSFQLKFQGTYYNSLEDFRSTGNEIHNEELLGYEGKPLLNNAGKGSTIGFGNDLTTLEAYKLQTTSPAINEGVELPFSSGNHGFFGNKLSENTYPDIGAHVKLIETTKATQGKAPQLTL</sequence>
<feature type="domain" description="Right handed beta helix" evidence="1">
    <location>
        <begin position="460"/>
        <end position="620"/>
    </location>
</feature>
<keyword evidence="3" id="KW-1185">Reference proteome</keyword>
<name>A0ABU3CMA8_9FLAO</name>
<dbReference type="InterPro" id="IPR011050">
    <property type="entry name" value="Pectin_lyase_fold/virulence"/>
</dbReference>
<dbReference type="SUPFAM" id="SSF51126">
    <property type="entry name" value="Pectin lyase-like"/>
    <property type="match status" value="1"/>
</dbReference>
<reference evidence="2 3" key="1">
    <citation type="submission" date="2023-09" db="EMBL/GenBank/DDBJ databases">
        <authorList>
            <person name="Rey-Velasco X."/>
        </authorList>
    </citation>
    <scope>NUCLEOTIDE SEQUENCE [LARGE SCALE GENOMIC DNA]</scope>
    <source>
        <strain evidence="2 3">F260</strain>
    </source>
</reference>
<accession>A0ABU3CMA8</accession>
<dbReference type="InterPro" id="IPR006626">
    <property type="entry name" value="PbH1"/>
</dbReference>
<evidence type="ECO:0000259" key="1">
    <source>
        <dbReference type="Pfam" id="PF13229"/>
    </source>
</evidence>
<dbReference type="SMART" id="SM00710">
    <property type="entry name" value="PbH1"/>
    <property type="match status" value="8"/>
</dbReference>
<comment type="caution">
    <text evidence="2">The sequence shown here is derived from an EMBL/GenBank/DDBJ whole genome shotgun (WGS) entry which is preliminary data.</text>
</comment>
<dbReference type="Pfam" id="PF13229">
    <property type="entry name" value="Beta_helix"/>
    <property type="match status" value="1"/>
</dbReference>
<dbReference type="EMBL" id="JAVRHO010000017">
    <property type="protein sequence ID" value="MDT0647484.1"/>
    <property type="molecule type" value="Genomic_DNA"/>
</dbReference>
<dbReference type="InterPro" id="IPR039448">
    <property type="entry name" value="Beta_helix"/>
</dbReference>
<evidence type="ECO:0000313" key="3">
    <source>
        <dbReference type="Proteomes" id="UP001245285"/>
    </source>
</evidence>